<dbReference type="RefSeq" id="WP_175011246.1">
    <property type="nucleotide sequence ID" value="NZ_CABVQN010000004.1"/>
</dbReference>
<dbReference type="EMBL" id="CABVQN010000004">
    <property type="protein sequence ID" value="VWC79454.1"/>
    <property type="molecule type" value="Genomic_DNA"/>
</dbReference>
<proteinExistence type="predicted"/>
<sequence length="127" mass="13502">MNAKQLTSLWYHHGASAGYPPLESDRIATLYGTDEVEIDLPNGRIVLSDVGTIEVEGVASHIGEVDWIAMVAADGEMSLVLGTGSPFDATDSLPTKDGVVMAIPAEVRRRMPGTLPGLPVFPSKEAR</sequence>
<gene>
    <name evidence="1" type="ORF">BLA39750_01087</name>
</gene>
<reference evidence="1 2" key="1">
    <citation type="submission" date="2019-09" db="EMBL/GenBank/DDBJ databases">
        <authorList>
            <person name="Depoorter E."/>
        </authorList>
    </citation>
    <scope>NUCLEOTIDE SEQUENCE [LARGE SCALE GENOMIC DNA]</scope>
    <source>
        <strain evidence="1">R-39750</strain>
    </source>
</reference>
<dbReference type="Proteomes" id="UP000494110">
    <property type="component" value="Unassembled WGS sequence"/>
</dbReference>
<dbReference type="AlphaFoldDB" id="A0A6P2VFW8"/>
<organism evidence="1 2">
    <name type="scientific">Burkholderia lata (strain ATCC 17760 / DSM 23089 / LMG 22485 / NCIMB 9086 / R18194 / 383)</name>
    <dbReference type="NCBI Taxonomy" id="482957"/>
    <lineage>
        <taxon>Bacteria</taxon>
        <taxon>Pseudomonadati</taxon>
        <taxon>Pseudomonadota</taxon>
        <taxon>Betaproteobacteria</taxon>
        <taxon>Burkholderiales</taxon>
        <taxon>Burkholderiaceae</taxon>
        <taxon>Burkholderia</taxon>
        <taxon>Burkholderia cepacia complex</taxon>
    </lineage>
</organism>
<protein>
    <submittedName>
        <fullName evidence="1">Uncharacterized protein</fullName>
    </submittedName>
</protein>
<accession>A0A6P2VFW8</accession>
<name>A0A6P2VFW8_BURL3</name>
<evidence type="ECO:0000313" key="2">
    <source>
        <dbReference type="Proteomes" id="UP000494110"/>
    </source>
</evidence>
<evidence type="ECO:0000313" key="1">
    <source>
        <dbReference type="EMBL" id="VWC79454.1"/>
    </source>
</evidence>